<dbReference type="GeneID" id="136801894"/>
<dbReference type="Gene3D" id="2.30.29.30">
    <property type="entry name" value="Pleckstrin-homology domain (PH domain)/Phosphotyrosine-binding domain (PTB)"/>
    <property type="match status" value="1"/>
</dbReference>
<feature type="region of interest" description="Disordered" evidence="3">
    <location>
        <begin position="317"/>
        <end position="348"/>
    </location>
</feature>
<dbReference type="SUPFAM" id="SSF50729">
    <property type="entry name" value="PH domain-like"/>
    <property type="match status" value="1"/>
</dbReference>
<proteinExistence type="predicted"/>
<dbReference type="FunFam" id="2.30.29.30:FF:000286">
    <property type="entry name" value="PH-protein kinase domain containing protein"/>
    <property type="match status" value="1"/>
</dbReference>
<evidence type="ECO:0000313" key="7">
    <source>
        <dbReference type="Proteomes" id="UP000594262"/>
    </source>
</evidence>
<dbReference type="SMART" id="SM00252">
    <property type="entry name" value="SH2"/>
    <property type="match status" value="1"/>
</dbReference>
<dbReference type="InterPro" id="IPR036860">
    <property type="entry name" value="SH2_dom_sf"/>
</dbReference>
<feature type="domain" description="SH2" evidence="4">
    <location>
        <begin position="79"/>
        <end position="175"/>
    </location>
</feature>
<dbReference type="SUPFAM" id="SSF55550">
    <property type="entry name" value="SH2 domain"/>
    <property type="match status" value="1"/>
</dbReference>
<dbReference type="PANTHER" id="PTHR14336">
    <property type="entry name" value="TANDEM PH DOMAIN CONTAINING PROTEIN"/>
    <property type="match status" value="1"/>
</dbReference>
<dbReference type="InterPro" id="IPR051707">
    <property type="entry name" value="PI-Interact_SigTrans_Reg"/>
</dbReference>
<dbReference type="InterPro" id="IPR011993">
    <property type="entry name" value="PH-like_dom_sf"/>
</dbReference>
<dbReference type="Pfam" id="PF00169">
    <property type="entry name" value="PH"/>
    <property type="match status" value="1"/>
</dbReference>
<dbReference type="Proteomes" id="UP000594262">
    <property type="component" value="Unplaced"/>
</dbReference>
<reference evidence="6" key="1">
    <citation type="submission" date="2021-01" db="UniProtKB">
        <authorList>
            <consortium name="EnsemblMetazoa"/>
        </authorList>
    </citation>
    <scope>IDENTIFICATION</scope>
</reference>
<accession>A0A7M6DR31</accession>
<evidence type="ECO:0000259" key="4">
    <source>
        <dbReference type="PROSITE" id="PS50001"/>
    </source>
</evidence>
<dbReference type="RefSeq" id="XP_066914675.1">
    <property type="nucleotide sequence ID" value="XM_067058574.1"/>
</dbReference>
<protein>
    <submittedName>
        <fullName evidence="6">Uncharacterized protein</fullName>
    </submittedName>
</protein>
<dbReference type="PRINTS" id="PR00401">
    <property type="entry name" value="SH2DOMAIN"/>
</dbReference>
<feature type="domain" description="PH" evidence="5">
    <location>
        <begin position="213"/>
        <end position="308"/>
    </location>
</feature>
<dbReference type="InterPro" id="IPR001849">
    <property type="entry name" value="PH_domain"/>
</dbReference>
<dbReference type="EnsemblMetazoa" id="CLYHEMT023454.1">
    <property type="protein sequence ID" value="CLYHEMP023454.1"/>
    <property type="gene ID" value="CLYHEMG023454"/>
</dbReference>
<evidence type="ECO:0000256" key="3">
    <source>
        <dbReference type="SAM" id="MobiDB-lite"/>
    </source>
</evidence>
<sequence>MEVDKDQLLDEISLNKMTFRVNDQGIAEYSDDDSENDEASLASYNMLDYFDGGDELPPSRESGSKSRSSKLNRIEDLPFYHPGVTRNTCEALLLANGIEGSYLVRPSGNEKDRFTVSVRCSNSIKHYALDINHFKHTYAFGIAQFDSIDELSEHFKCMPVLGSESGTSVTLRHPYKHDIPEPTQYEHVVRHAELGKQTSFNQDMAKPSPDLHIASKEGYLIKRGAIHKNWKKRWFVLQKNLLKYYKEKEESTPIKTIDLVDAMHAVEDFCDGRNNCFRLAMPTRIFYFVASSPSEAKSWIELLQWKIEYYQERKTNQSKTRLNNNGSTSSAGSQGNNENNTATSGWNQNDSLFVSFPAIR</sequence>
<dbReference type="PROSITE" id="PS50001">
    <property type="entry name" value="SH2"/>
    <property type="match status" value="1"/>
</dbReference>
<dbReference type="SMART" id="SM00233">
    <property type="entry name" value="PH"/>
    <property type="match status" value="1"/>
</dbReference>
<evidence type="ECO:0000259" key="5">
    <source>
        <dbReference type="PROSITE" id="PS50003"/>
    </source>
</evidence>
<dbReference type="Gene3D" id="3.30.505.10">
    <property type="entry name" value="SH2 domain"/>
    <property type="match status" value="1"/>
</dbReference>
<evidence type="ECO:0000313" key="6">
    <source>
        <dbReference type="EnsemblMetazoa" id="CLYHEMP023454.1"/>
    </source>
</evidence>
<dbReference type="AlphaFoldDB" id="A0A7M6DR31"/>
<keyword evidence="1 2" id="KW-0727">SH2 domain</keyword>
<evidence type="ECO:0000256" key="2">
    <source>
        <dbReference type="PROSITE-ProRule" id="PRU00191"/>
    </source>
</evidence>
<dbReference type="OrthoDB" id="185175at2759"/>
<name>A0A7M6DR31_9CNID</name>
<dbReference type="PROSITE" id="PS50003">
    <property type="entry name" value="PH_DOMAIN"/>
    <property type="match status" value="1"/>
</dbReference>
<evidence type="ECO:0000256" key="1">
    <source>
        <dbReference type="ARBA" id="ARBA00022999"/>
    </source>
</evidence>
<dbReference type="Pfam" id="PF00017">
    <property type="entry name" value="SH2"/>
    <property type="match status" value="1"/>
</dbReference>
<organism evidence="6 7">
    <name type="scientific">Clytia hemisphaerica</name>
    <dbReference type="NCBI Taxonomy" id="252671"/>
    <lineage>
        <taxon>Eukaryota</taxon>
        <taxon>Metazoa</taxon>
        <taxon>Cnidaria</taxon>
        <taxon>Hydrozoa</taxon>
        <taxon>Hydroidolina</taxon>
        <taxon>Leptothecata</taxon>
        <taxon>Obeliida</taxon>
        <taxon>Clytiidae</taxon>
        <taxon>Clytia</taxon>
    </lineage>
</organism>
<dbReference type="PANTHER" id="PTHR14336:SF15">
    <property type="entry name" value="DUAL ADAPTER FOR PHOSPHOTYROSINE AND 3-PHOSPHOTYROSINE AND 3-PHOSPHOINOSITIDE"/>
    <property type="match status" value="1"/>
</dbReference>
<keyword evidence="7" id="KW-1185">Reference proteome</keyword>
<dbReference type="InterPro" id="IPR000980">
    <property type="entry name" value="SH2"/>
</dbReference>